<dbReference type="Gene3D" id="3.30.160.60">
    <property type="entry name" value="Classic Zinc Finger"/>
    <property type="match status" value="1"/>
</dbReference>
<evidence type="ECO:0000313" key="3">
    <source>
        <dbReference type="EMBL" id="KAJ4391469.1"/>
    </source>
</evidence>
<dbReference type="SMART" id="SM00355">
    <property type="entry name" value="ZnF_C2H2"/>
    <property type="match status" value="2"/>
</dbReference>
<accession>A0A9W8YW09</accession>
<evidence type="ECO:0000256" key="1">
    <source>
        <dbReference type="SAM" id="MobiDB-lite"/>
    </source>
</evidence>
<dbReference type="InterPro" id="IPR059095">
    <property type="entry name" value="Znf_C2H2_17_2nd"/>
</dbReference>
<comment type="caution">
    <text evidence="3">The sequence shown here is derived from an EMBL/GenBank/DDBJ whole genome shotgun (WGS) entry which is preliminary data.</text>
</comment>
<evidence type="ECO:0000313" key="4">
    <source>
        <dbReference type="Proteomes" id="UP001140453"/>
    </source>
</evidence>
<name>A0A9W8YW09_9PEZI</name>
<dbReference type="Proteomes" id="UP001140453">
    <property type="component" value="Unassembled WGS sequence"/>
</dbReference>
<dbReference type="Pfam" id="PF26176">
    <property type="entry name" value="zf_C2H2_17_2"/>
    <property type="match status" value="1"/>
</dbReference>
<feature type="region of interest" description="Disordered" evidence="1">
    <location>
        <begin position="455"/>
        <end position="505"/>
    </location>
</feature>
<keyword evidence="4" id="KW-1185">Reference proteome</keyword>
<feature type="domain" description="C2H2-type" evidence="2">
    <location>
        <begin position="390"/>
        <end position="416"/>
    </location>
</feature>
<feature type="region of interest" description="Disordered" evidence="1">
    <location>
        <begin position="134"/>
        <end position="168"/>
    </location>
</feature>
<dbReference type="Pfam" id="PF26177">
    <property type="entry name" value="zf_C2H2_17_1st"/>
    <property type="match status" value="1"/>
</dbReference>
<dbReference type="OrthoDB" id="5062908at2759"/>
<feature type="compositionally biased region" description="Polar residues" evidence="1">
    <location>
        <begin position="255"/>
        <end position="270"/>
    </location>
</feature>
<dbReference type="AlphaFoldDB" id="A0A9W8YW09"/>
<dbReference type="InterPro" id="IPR059009">
    <property type="entry name" value="Znf_C2H2_17_1st"/>
</dbReference>
<feature type="region of interest" description="Disordered" evidence="1">
    <location>
        <begin position="61"/>
        <end position="84"/>
    </location>
</feature>
<gene>
    <name evidence="3" type="ORF">N0V93_005086</name>
</gene>
<sequence length="577" mass="63831">MDLERALLGRLLPSPHLDKVVPFGELSLSVLFIYKTVMETQNTDLRTSEYSYPQAMSSNSSGMFSFSQTGPSPDPSRSAWDATTAEGPQNFFSDQGDSEEYTFTMGPFAGRSHMDTADDFQNAWMPTAVVGGVKTHKAEPMRRISSKGSATSHRITKASSKSRSLQTTMSHGTLPVANFDMTGNASTMSEGFQGNGRVMDPSQFMFQQPNAIVTSPEMIYSQMDGLPGTSVFNDYVVTPHVDPSTIPLDFDTSLSGGSPTESFDSFSEVTTPPRDDAWPMTMQTSPMTSVSSHSPCIQTLDNFSMVGPLPTGNLEASTSTVVGDEQIQMAEWTVFANEGEARDHHLYKNAYPKEDGLYHCPWEGQQCCNHRPEKLKCNYDKFVDSHLKPYRCKLDICRELKFSSTACLLRHEREAHGMHGHGTKPYPCTYAGCDRAQPGNGFPRKWNLHDHMHRVHNAAPPPEEDGGKDSGKARKRKTDLGARNTSGRKSSKSRKSSPKAEQQVPVVKVDPSIKLREEWFAIQAGLPNILTTGFDNPEDPMVIAHINRAKEQLDNMARIHMDLMATKNLGHFAQQSG</sequence>
<feature type="region of interest" description="Disordered" evidence="1">
    <location>
        <begin position="255"/>
        <end position="278"/>
    </location>
</feature>
<dbReference type="InterPro" id="IPR013087">
    <property type="entry name" value="Znf_C2H2_type"/>
</dbReference>
<organism evidence="3 4">
    <name type="scientific">Gnomoniopsis smithogilvyi</name>
    <dbReference type="NCBI Taxonomy" id="1191159"/>
    <lineage>
        <taxon>Eukaryota</taxon>
        <taxon>Fungi</taxon>
        <taxon>Dikarya</taxon>
        <taxon>Ascomycota</taxon>
        <taxon>Pezizomycotina</taxon>
        <taxon>Sordariomycetes</taxon>
        <taxon>Sordariomycetidae</taxon>
        <taxon>Diaporthales</taxon>
        <taxon>Gnomoniaceae</taxon>
        <taxon>Gnomoniopsis</taxon>
    </lineage>
</organism>
<protein>
    <recommendedName>
        <fullName evidence="2">C2H2-type domain-containing protein</fullName>
    </recommendedName>
</protein>
<feature type="compositionally biased region" description="Polar residues" evidence="1">
    <location>
        <begin position="146"/>
        <end position="168"/>
    </location>
</feature>
<feature type="domain" description="C2H2-type" evidence="2">
    <location>
        <begin position="426"/>
        <end position="456"/>
    </location>
</feature>
<reference evidence="3" key="1">
    <citation type="submission" date="2022-10" db="EMBL/GenBank/DDBJ databases">
        <title>Tapping the CABI collections for fungal endophytes: first genome assemblies for Collariella, Neodidymelliopsis, Ascochyta clinopodiicola, Didymella pomorum, Didymosphaeria variabile, Neocosmospora piperis and Neocucurbitaria cava.</title>
        <authorList>
            <person name="Hill R."/>
        </authorList>
    </citation>
    <scope>NUCLEOTIDE SEQUENCE</scope>
    <source>
        <strain evidence="3">IMI 355082</strain>
    </source>
</reference>
<evidence type="ECO:0000259" key="2">
    <source>
        <dbReference type="SMART" id="SM00355"/>
    </source>
</evidence>
<proteinExistence type="predicted"/>
<dbReference type="EMBL" id="JAPEVB010000003">
    <property type="protein sequence ID" value="KAJ4391469.1"/>
    <property type="molecule type" value="Genomic_DNA"/>
</dbReference>